<accession>A0A8D8MTK2</accession>
<evidence type="ECO:0000313" key="2">
    <source>
        <dbReference type="EMBL" id="CAG6540279.1"/>
    </source>
</evidence>
<dbReference type="EMBL" id="HBUE01222418">
    <property type="protein sequence ID" value="CAG6540277.1"/>
    <property type="molecule type" value="Transcribed_RNA"/>
</dbReference>
<dbReference type="EMBL" id="HBUE01329089">
    <property type="protein sequence ID" value="CAG6592348.1"/>
    <property type="molecule type" value="Transcribed_RNA"/>
</dbReference>
<reference evidence="2" key="1">
    <citation type="submission" date="2021-05" db="EMBL/GenBank/DDBJ databases">
        <authorList>
            <person name="Alioto T."/>
            <person name="Alioto T."/>
            <person name="Gomez Garrido J."/>
        </authorList>
    </citation>
    <scope>NUCLEOTIDE SEQUENCE</scope>
</reference>
<feature type="region of interest" description="Disordered" evidence="1">
    <location>
        <begin position="124"/>
        <end position="146"/>
    </location>
</feature>
<dbReference type="EMBL" id="HBUE01222420">
    <property type="protein sequence ID" value="CAG6540279.1"/>
    <property type="molecule type" value="Transcribed_RNA"/>
</dbReference>
<sequence length="146" mass="16148">MHQLSERVHRTKRTERKYDRTWLGEPSGRGYERYRDSGSKHHSIVEEAGQSGGNFPAISAALGQRLPAAPTGLDHRGERHRVRTEAHSHCVLSLPVRGGGSAAQETKGRPARLLRVAPPASATIRVPVLGPKSSHTKRKREREQQG</sequence>
<protein>
    <submittedName>
        <fullName evidence="2">(northern house mosquito) hypothetical protein</fullName>
    </submittedName>
</protein>
<proteinExistence type="predicted"/>
<feature type="compositionally biased region" description="Basic and acidic residues" evidence="1">
    <location>
        <begin position="30"/>
        <end position="45"/>
    </location>
</feature>
<evidence type="ECO:0000256" key="1">
    <source>
        <dbReference type="SAM" id="MobiDB-lite"/>
    </source>
</evidence>
<organism evidence="2">
    <name type="scientific">Culex pipiens</name>
    <name type="common">House mosquito</name>
    <dbReference type="NCBI Taxonomy" id="7175"/>
    <lineage>
        <taxon>Eukaryota</taxon>
        <taxon>Metazoa</taxon>
        <taxon>Ecdysozoa</taxon>
        <taxon>Arthropoda</taxon>
        <taxon>Hexapoda</taxon>
        <taxon>Insecta</taxon>
        <taxon>Pterygota</taxon>
        <taxon>Neoptera</taxon>
        <taxon>Endopterygota</taxon>
        <taxon>Diptera</taxon>
        <taxon>Nematocera</taxon>
        <taxon>Culicoidea</taxon>
        <taxon>Culicidae</taxon>
        <taxon>Culicinae</taxon>
        <taxon>Culicini</taxon>
        <taxon>Culex</taxon>
        <taxon>Culex</taxon>
    </lineage>
</organism>
<feature type="region of interest" description="Disordered" evidence="1">
    <location>
        <begin position="1"/>
        <end position="86"/>
    </location>
</feature>
<dbReference type="EMBL" id="HBUE01329087">
    <property type="protein sequence ID" value="CAG6592346.1"/>
    <property type="molecule type" value="Transcribed_RNA"/>
</dbReference>
<name>A0A8D8MTK2_CULPI</name>
<dbReference type="AlphaFoldDB" id="A0A8D8MTK2"/>
<feature type="compositionally biased region" description="Basic and acidic residues" evidence="1">
    <location>
        <begin position="73"/>
        <end position="86"/>
    </location>
</feature>